<sequence>MMVEGFSGVLKFDNDKVWPLYSEEDQNSWSLVAVTFTAIVVALPNIEKDKVKGLLVSMTEGLELVKHIEESLNADEELVKASKASRRVVIEVELYGTWLQADLKNKAGKTSKDILQWLGDRAAKIVQSNSNINGSQDHSHENVLAANAMYQISQTILMHCSEQEEWPTDVEVFEWVSKIIADIFLACFTNLPRVITMKCHHDAIEKRQDSICTAARILGKSKAIMNILKGRQLPNLDMDSVAYLDKWHALPTSQIPEDSPSLSQIPEDSPSLNESHEITIL</sequence>
<dbReference type="PANTHER" id="PTHR35307">
    <property type="entry name" value="PROTEIN, PUTATIVE-RELATED"/>
    <property type="match status" value="1"/>
</dbReference>
<gene>
    <name evidence="2" type="ORF">CTI12_AA326910</name>
</gene>
<name>A0A2U1LYT1_ARTAN</name>
<keyword evidence="3" id="KW-1185">Reference proteome</keyword>
<evidence type="ECO:0000313" key="2">
    <source>
        <dbReference type="EMBL" id="PWA54110.1"/>
    </source>
</evidence>
<dbReference type="PANTHER" id="PTHR35307:SF9">
    <property type="entry name" value="TRANSMEMBRANE PROTEIN"/>
    <property type="match status" value="1"/>
</dbReference>
<reference evidence="2 3" key="1">
    <citation type="journal article" date="2018" name="Mol. Plant">
        <title>The genome of Artemisia annua provides insight into the evolution of Asteraceae family and artemisinin biosynthesis.</title>
        <authorList>
            <person name="Shen Q."/>
            <person name="Zhang L."/>
            <person name="Liao Z."/>
            <person name="Wang S."/>
            <person name="Yan T."/>
            <person name="Shi P."/>
            <person name="Liu M."/>
            <person name="Fu X."/>
            <person name="Pan Q."/>
            <person name="Wang Y."/>
            <person name="Lv Z."/>
            <person name="Lu X."/>
            <person name="Zhang F."/>
            <person name="Jiang W."/>
            <person name="Ma Y."/>
            <person name="Chen M."/>
            <person name="Hao X."/>
            <person name="Li L."/>
            <person name="Tang Y."/>
            <person name="Lv G."/>
            <person name="Zhou Y."/>
            <person name="Sun X."/>
            <person name="Brodelius P.E."/>
            <person name="Rose J.K.C."/>
            <person name="Tang K."/>
        </authorList>
    </citation>
    <scope>NUCLEOTIDE SEQUENCE [LARGE SCALE GENOMIC DNA]</scope>
    <source>
        <strain evidence="3">cv. Huhao1</strain>
        <tissue evidence="2">Leaf</tissue>
    </source>
</reference>
<organism evidence="2 3">
    <name type="scientific">Artemisia annua</name>
    <name type="common">Sweet wormwood</name>
    <dbReference type="NCBI Taxonomy" id="35608"/>
    <lineage>
        <taxon>Eukaryota</taxon>
        <taxon>Viridiplantae</taxon>
        <taxon>Streptophyta</taxon>
        <taxon>Embryophyta</taxon>
        <taxon>Tracheophyta</taxon>
        <taxon>Spermatophyta</taxon>
        <taxon>Magnoliopsida</taxon>
        <taxon>eudicotyledons</taxon>
        <taxon>Gunneridae</taxon>
        <taxon>Pentapetalae</taxon>
        <taxon>asterids</taxon>
        <taxon>campanulids</taxon>
        <taxon>Asterales</taxon>
        <taxon>Asteraceae</taxon>
        <taxon>Asteroideae</taxon>
        <taxon>Anthemideae</taxon>
        <taxon>Artemisiinae</taxon>
        <taxon>Artemisia</taxon>
    </lineage>
</organism>
<dbReference type="Proteomes" id="UP000245207">
    <property type="component" value="Unassembled WGS sequence"/>
</dbReference>
<proteinExistence type="predicted"/>
<evidence type="ECO:0000256" key="1">
    <source>
        <dbReference type="SAM" id="MobiDB-lite"/>
    </source>
</evidence>
<dbReference type="OrthoDB" id="1915303at2759"/>
<comment type="caution">
    <text evidence="2">The sequence shown here is derived from an EMBL/GenBank/DDBJ whole genome shotgun (WGS) entry which is preliminary data.</text>
</comment>
<dbReference type="AlphaFoldDB" id="A0A2U1LYT1"/>
<feature type="compositionally biased region" description="Polar residues" evidence="1">
    <location>
        <begin position="254"/>
        <end position="273"/>
    </location>
</feature>
<feature type="region of interest" description="Disordered" evidence="1">
    <location>
        <begin position="254"/>
        <end position="281"/>
    </location>
</feature>
<dbReference type="EMBL" id="PKPP01007189">
    <property type="protein sequence ID" value="PWA54110.1"/>
    <property type="molecule type" value="Genomic_DNA"/>
</dbReference>
<protein>
    <submittedName>
        <fullName evidence="2">Uncharacterized protein</fullName>
    </submittedName>
</protein>
<evidence type="ECO:0000313" key="3">
    <source>
        <dbReference type="Proteomes" id="UP000245207"/>
    </source>
</evidence>
<accession>A0A2U1LYT1</accession>